<dbReference type="EMBL" id="BONO01000010">
    <property type="protein sequence ID" value="GIG36226.1"/>
    <property type="molecule type" value="Genomic_DNA"/>
</dbReference>
<evidence type="ECO:0000313" key="2">
    <source>
        <dbReference type="EMBL" id="GIG36226.1"/>
    </source>
</evidence>
<sequence length="107" mass="11366">MTDAPDTPTPLLGITAGNPGFDRQLRAQLTVLRDRSAGTELGSVLDDVLAGRRSLRDAARTTAFAGAVEPAVAESTAAWARMTSEQRSELAAEGEREMQAPPSDLER</sequence>
<comment type="caution">
    <text evidence="2">The sequence shown here is derived from an EMBL/GenBank/DDBJ whole genome shotgun (WGS) entry which is preliminary data.</text>
</comment>
<reference evidence="2" key="1">
    <citation type="submission" date="2021-01" db="EMBL/GenBank/DDBJ databases">
        <title>Whole genome shotgun sequence of Cellulomonas pakistanensis NBRC 110800.</title>
        <authorList>
            <person name="Komaki H."/>
            <person name="Tamura T."/>
        </authorList>
    </citation>
    <scope>NUCLEOTIDE SEQUENCE</scope>
    <source>
        <strain evidence="2">NBRC 110800</strain>
    </source>
</reference>
<dbReference type="RefSeq" id="WP_203668253.1">
    <property type="nucleotide sequence ID" value="NZ_BONO01000010.1"/>
</dbReference>
<proteinExistence type="predicted"/>
<keyword evidence="3" id="KW-1185">Reference proteome</keyword>
<feature type="compositionally biased region" description="Basic and acidic residues" evidence="1">
    <location>
        <begin position="84"/>
        <end position="107"/>
    </location>
</feature>
<feature type="region of interest" description="Disordered" evidence="1">
    <location>
        <begin position="83"/>
        <end position="107"/>
    </location>
</feature>
<evidence type="ECO:0000256" key="1">
    <source>
        <dbReference type="SAM" id="MobiDB-lite"/>
    </source>
</evidence>
<gene>
    <name evidence="2" type="ORF">Cpa01nite_16070</name>
</gene>
<dbReference type="Proteomes" id="UP000642125">
    <property type="component" value="Unassembled WGS sequence"/>
</dbReference>
<name>A0A919PAT7_9CELL</name>
<accession>A0A919PAT7</accession>
<organism evidence="2 3">
    <name type="scientific">Cellulomonas pakistanensis</name>
    <dbReference type="NCBI Taxonomy" id="992287"/>
    <lineage>
        <taxon>Bacteria</taxon>
        <taxon>Bacillati</taxon>
        <taxon>Actinomycetota</taxon>
        <taxon>Actinomycetes</taxon>
        <taxon>Micrococcales</taxon>
        <taxon>Cellulomonadaceae</taxon>
        <taxon>Cellulomonas</taxon>
    </lineage>
</organism>
<dbReference type="AlphaFoldDB" id="A0A919PAT7"/>
<protein>
    <submittedName>
        <fullName evidence="2">Uncharacterized protein</fullName>
    </submittedName>
</protein>
<evidence type="ECO:0000313" key="3">
    <source>
        <dbReference type="Proteomes" id="UP000642125"/>
    </source>
</evidence>